<organism evidence="2 3">
    <name type="scientific">Gossypium stocksii</name>
    <dbReference type="NCBI Taxonomy" id="47602"/>
    <lineage>
        <taxon>Eukaryota</taxon>
        <taxon>Viridiplantae</taxon>
        <taxon>Streptophyta</taxon>
        <taxon>Embryophyta</taxon>
        <taxon>Tracheophyta</taxon>
        <taxon>Spermatophyta</taxon>
        <taxon>Magnoliopsida</taxon>
        <taxon>eudicotyledons</taxon>
        <taxon>Gunneridae</taxon>
        <taxon>Pentapetalae</taxon>
        <taxon>rosids</taxon>
        <taxon>malvids</taxon>
        <taxon>Malvales</taxon>
        <taxon>Malvaceae</taxon>
        <taxon>Malvoideae</taxon>
        <taxon>Gossypium</taxon>
    </lineage>
</organism>
<proteinExistence type="predicted"/>
<keyword evidence="1" id="KW-0472">Membrane</keyword>
<dbReference type="EMBL" id="JAIQCV010000008">
    <property type="protein sequence ID" value="KAH1073976.1"/>
    <property type="molecule type" value="Genomic_DNA"/>
</dbReference>
<dbReference type="Proteomes" id="UP000828251">
    <property type="component" value="Unassembled WGS sequence"/>
</dbReference>
<keyword evidence="3" id="KW-1185">Reference proteome</keyword>
<gene>
    <name evidence="2" type="ORF">J1N35_026304</name>
</gene>
<accession>A0A9D3V926</accession>
<reference evidence="2 3" key="1">
    <citation type="journal article" date="2021" name="Plant Biotechnol. J.">
        <title>Multi-omics assisted identification of the key and species-specific regulatory components of drought-tolerant mechanisms in Gossypium stocksii.</title>
        <authorList>
            <person name="Yu D."/>
            <person name="Ke L."/>
            <person name="Zhang D."/>
            <person name="Wu Y."/>
            <person name="Sun Y."/>
            <person name="Mei J."/>
            <person name="Sun J."/>
            <person name="Sun Y."/>
        </authorList>
    </citation>
    <scope>NUCLEOTIDE SEQUENCE [LARGE SCALE GENOMIC DNA]</scope>
    <source>
        <strain evidence="3">cv. E1</strain>
        <tissue evidence="2">Leaf</tissue>
    </source>
</reference>
<evidence type="ECO:0000256" key="1">
    <source>
        <dbReference type="SAM" id="Phobius"/>
    </source>
</evidence>
<evidence type="ECO:0000313" key="3">
    <source>
        <dbReference type="Proteomes" id="UP000828251"/>
    </source>
</evidence>
<sequence>MADDQVLKGILTCGECTITLKGIGIALKLGLPMDEPVIMGAVVIPGKEDLYEAFLGKVSNKFQGNRIEMKWLQDNFKELPMDIREKHPLPFVHTCIFFLNCIFIVTFNQRVRCTFIGLERRE</sequence>
<feature type="transmembrane region" description="Helical" evidence="1">
    <location>
        <begin position="89"/>
        <end position="107"/>
    </location>
</feature>
<protein>
    <submittedName>
        <fullName evidence="2">Uncharacterized protein</fullName>
    </submittedName>
</protein>
<dbReference type="OrthoDB" id="994845at2759"/>
<dbReference type="AlphaFoldDB" id="A0A9D3V926"/>
<comment type="caution">
    <text evidence="2">The sequence shown here is derived from an EMBL/GenBank/DDBJ whole genome shotgun (WGS) entry which is preliminary data.</text>
</comment>
<evidence type="ECO:0000313" key="2">
    <source>
        <dbReference type="EMBL" id="KAH1073976.1"/>
    </source>
</evidence>
<keyword evidence="1" id="KW-1133">Transmembrane helix</keyword>
<keyword evidence="1" id="KW-0812">Transmembrane</keyword>
<name>A0A9D3V926_9ROSI</name>